<dbReference type="InterPro" id="IPR023393">
    <property type="entry name" value="START-like_dom_sf"/>
</dbReference>
<accession>A0A1X0B945</accession>
<dbReference type="SUPFAM" id="SSF55961">
    <property type="entry name" value="Bet v1-like"/>
    <property type="match status" value="1"/>
</dbReference>
<dbReference type="STRING" id="1927124.BST13_04320"/>
<evidence type="ECO:0000256" key="1">
    <source>
        <dbReference type="SAM" id="MobiDB-lite"/>
    </source>
</evidence>
<dbReference type="Proteomes" id="UP000192448">
    <property type="component" value="Unassembled WGS sequence"/>
</dbReference>
<protein>
    <recommendedName>
        <fullName evidence="4">Polyketide cyclase</fullName>
    </recommendedName>
</protein>
<evidence type="ECO:0000313" key="3">
    <source>
        <dbReference type="Proteomes" id="UP000192448"/>
    </source>
</evidence>
<evidence type="ECO:0008006" key="4">
    <source>
        <dbReference type="Google" id="ProtNLM"/>
    </source>
</evidence>
<comment type="caution">
    <text evidence="2">The sequence shown here is derived from an EMBL/GenBank/DDBJ whole genome shotgun (WGS) entry which is preliminary data.</text>
</comment>
<dbReference type="Gene3D" id="3.30.530.20">
    <property type="match status" value="1"/>
</dbReference>
<dbReference type="EMBL" id="MVHF01000003">
    <property type="protein sequence ID" value="ORA38618.1"/>
    <property type="molecule type" value="Genomic_DNA"/>
</dbReference>
<dbReference type="Pfam" id="PF10604">
    <property type="entry name" value="Polyketide_cyc2"/>
    <property type="match status" value="1"/>
</dbReference>
<feature type="compositionally biased region" description="Polar residues" evidence="1">
    <location>
        <begin position="9"/>
        <end position="18"/>
    </location>
</feature>
<gene>
    <name evidence="2" type="ORF">BST13_04320</name>
</gene>
<proteinExistence type="predicted"/>
<dbReference type="AlphaFoldDB" id="A0A1X0B945"/>
<name>A0A1X0B945_9MYCO</name>
<keyword evidence="3" id="KW-1185">Reference proteome</keyword>
<dbReference type="InterPro" id="IPR019587">
    <property type="entry name" value="Polyketide_cyclase/dehydratase"/>
</dbReference>
<evidence type="ECO:0000313" key="2">
    <source>
        <dbReference type="EMBL" id="ORA38618.1"/>
    </source>
</evidence>
<reference evidence="2 3" key="1">
    <citation type="submission" date="2017-02" db="EMBL/GenBank/DDBJ databases">
        <title>The new phylogeny of genus Mycobacterium.</title>
        <authorList>
            <person name="Tortoli E."/>
            <person name="Trovato A."/>
            <person name="Cirillo D.M."/>
        </authorList>
    </citation>
    <scope>NUCLEOTIDE SEQUENCE [LARGE SCALE GENOMIC DNA]</scope>
    <source>
        <strain evidence="2 3">RW6</strain>
    </source>
</reference>
<organism evidence="2 3">
    <name type="scientific">Mycobacterium aquaticum</name>
    <dbReference type="NCBI Taxonomy" id="1927124"/>
    <lineage>
        <taxon>Bacteria</taxon>
        <taxon>Bacillati</taxon>
        <taxon>Actinomycetota</taxon>
        <taxon>Actinomycetes</taxon>
        <taxon>Mycobacteriales</taxon>
        <taxon>Mycobacteriaceae</taxon>
        <taxon>Mycobacterium</taxon>
    </lineage>
</organism>
<feature type="region of interest" description="Disordered" evidence="1">
    <location>
        <begin position="1"/>
        <end position="20"/>
    </location>
</feature>
<sequence>MAKARRSFEGSTRSSASAPQVWDVWTDPPRWPGGIIESASIDREFGVGARITVKGKGGPATASTVTQVESPRLWTGTSSFPGLSMRFEHQIDSVPDGTILTERVIMAGPLAGLAAMFIGPRLATAFVSSTARIAEIAERH</sequence>